<gene>
    <name evidence="1" type="ORF">GYMLUDRAFT_127007</name>
</gene>
<dbReference type="HOGENOM" id="CLU_2644664_0_0_1"/>
<dbReference type="AlphaFoldDB" id="A0A0D0CJG7"/>
<feature type="non-terminal residue" evidence="1">
    <location>
        <position position="77"/>
    </location>
</feature>
<dbReference type="Proteomes" id="UP000053593">
    <property type="component" value="Unassembled WGS sequence"/>
</dbReference>
<name>A0A0D0CJG7_9AGAR</name>
<accession>A0A0D0CJG7</accession>
<proteinExistence type="predicted"/>
<dbReference type="OrthoDB" id="3365698at2759"/>
<organism evidence="1 2">
    <name type="scientific">Collybiopsis luxurians FD-317 M1</name>
    <dbReference type="NCBI Taxonomy" id="944289"/>
    <lineage>
        <taxon>Eukaryota</taxon>
        <taxon>Fungi</taxon>
        <taxon>Dikarya</taxon>
        <taxon>Basidiomycota</taxon>
        <taxon>Agaricomycotina</taxon>
        <taxon>Agaricomycetes</taxon>
        <taxon>Agaricomycetidae</taxon>
        <taxon>Agaricales</taxon>
        <taxon>Marasmiineae</taxon>
        <taxon>Omphalotaceae</taxon>
        <taxon>Collybiopsis</taxon>
        <taxon>Collybiopsis luxurians</taxon>
    </lineage>
</organism>
<keyword evidence="2" id="KW-1185">Reference proteome</keyword>
<sequence>QLRRGYVPSSPTELGQISVMAKKAPQILTALEEPFEQMQHAFRTLDTLKKSTADALGYANTLLSPIRKLPSEILIEI</sequence>
<evidence type="ECO:0000313" key="1">
    <source>
        <dbReference type="EMBL" id="KIK62934.1"/>
    </source>
</evidence>
<feature type="non-terminal residue" evidence="1">
    <location>
        <position position="1"/>
    </location>
</feature>
<protein>
    <submittedName>
        <fullName evidence="1">Uncharacterized protein</fullName>
    </submittedName>
</protein>
<evidence type="ECO:0000313" key="2">
    <source>
        <dbReference type="Proteomes" id="UP000053593"/>
    </source>
</evidence>
<dbReference type="EMBL" id="KN834765">
    <property type="protein sequence ID" value="KIK62934.1"/>
    <property type="molecule type" value="Genomic_DNA"/>
</dbReference>
<reference evidence="1 2" key="1">
    <citation type="submission" date="2014-04" db="EMBL/GenBank/DDBJ databases">
        <title>Evolutionary Origins and Diversification of the Mycorrhizal Mutualists.</title>
        <authorList>
            <consortium name="DOE Joint Genome Institute"/>
            <consortium name="Mycorrhizal Genomics Consortium"/>
            <person name="Kohler A."/>
            <person name="Kuo A."/>
            <person name="Nagy L.G."/>
            <person name="Floudas D."/>
            <person name="Copeland A."/>
            <person name="Barry K.W."/>
            <person name="Cichocki N."/>
            <person name="Veneault-Fourrey C."/>
            <person name="LaButti K."/>
            <person name="Lindquist E.A."/>
            <person name="Lipzen A."/>
            <person name="Lundell T."/>
            <person name="Morin E."/>
            <person name="Murat C."/>
            <person name="Riley R."/>
            <person name="Ohm R."/>
            <person name="Sun H."/>
            <person name="Tunlid A."/>
            <person name="Henrissat B."/>
            <person name="Grigoriev I.V."/>
            <person name="Hibbett D.S."/>
            <person name="Martin F."/>
        </authorList>
    </citation>
    <scope>NUCLEOTIDE SEQUENCE [LARGE SCALE GENOMIC DNA]</scope>
    <source>
        <strain evidence="1 2">FD-317 M1</strain>
    </source>
</reference>